<protein>
    <submittedName>
        <fullName evidence="1">Uncharacterized protein</fullName>
    </submittedName>
</protein>
<organism evidence="1">
    <name type="scientific">uncultured marine thaumarchaeote KM3_53_B02</name>
    <dbReference type="NCBI Taxonomy" id="1456180"/>
    <lineage>
        <taxon>Archaea</taxon>
        <taxon>Nitrososphaerota</taxon>
        <taxon>environmental samples</taxon>
    </lineage>
</organism>
<name>A0A075H5J3_9ARCH</name>
<evidence type="ECO:0000313" key="1">
    <source>
        <dbReference type="EMBL" id="AIF11621.1"/>
    </source>
</evidence>
<accession>A0A075H5J3</accession>
<dbReference type="EMBL" id="KF900922">
    <property type="protein sequence ID" value="AIF11621.1"/>
    <property type="molecule type" value="Genomic_DNA"/>
</dbReference>
<dbReference type="AlphaFoldDB" id="A0A075H5J3"/>
<reference evidence="1" key="1">
    <citation type="journal article" date="2014" name="Genome Biol. Evol.">
        <title>Pangenome evidence for extensive interdomain horizontal transfer affecting lineage core and shell genes in uncultured planktonic thaumarchaeota and euryarchaeota.</title>
        <authorList>
            <person name="Deschamps P."/>
            <person name="Zivanovic Y."/>
            <person name="Moreira D."/>
            <person name="Rodriguez-Valera F."/>
            <person name="Lopez-Garcia P."/>
        </authorList>
    </citation>
    <scope>NUCLEOTIDE SEQUENCE</scope>
</reference>
<proteinExistence type="predicted"/>
<sequence>MILIFLERWFYKKAYENAIACVVSDDELLNVSQKYQLNTIRISGYIEDTTIFNQDVKPIERKKQNLLF</sequence>